<evidence type="ECO:0000256" key="6">
    <source>
        <dbReference type="ARBA" id="ARBA00023015"/>
    </source>
</evidence>
<evidence type="ECO:0000256" key="3">
    <source>
        <dbReference type="ARBA" id="ARBA00022603"/>
    </source>
</evidence>
<dbReference type="NCBIfam" id="NF011964">
    <property type="entry name" value="PRK15435.1"/>
    <property type="match status" value="1"/>
</dbReference>
<feature type="domain" description="HTH araC/xylS-type" evidence="12">
    <location>
        <begin position="112"/>
        <end position="211"/>
    </location>
</feature>
<dbReference type="InterPro" id="IPR018060">
    <property type="entry name" value="HTH_AraC"/>
</dbReference>
<dbReference type="SUPFAM" id="SSF46689">
    <property type="entry name" value="Homeodomain-like"/>
    <property type="match status" value="1"/>
</dbReference>
<feature type="region of interest" description="Disordered" evidence="11">
    <location>
        <begin position="1"/>
        <end position="26"/>
    </location>
</feature>
<feature type="compositionally biased region" description="Low complexity" evidence="11">
    <location>
        <begin position="17"/>
        <end position="26"/>
    </location>
</feature>
<dbReference type="EC" id="2.1.1.-" evidence="13"/>
<dbReference type="InterPro" id="IPR036631">
    <property type="entry name" value="MGMT_N_sf"/>
</dbReference>
<evidence type="ECO:0000256" key="11">
    <source>
        <dbReference type="SAM" id="MobiDB-lite"/>
    </source>
</evidence>
<dbReference type="GO" id="GO:0032259">
    <property type="term" value="P:methylation"/>
    <property type="evidence" value="ECO:0007669"/>
    <property type="project" value="UniProtKB-KW"/>
</dbReference>
<dbReference type="Proteomes" id="UP001058290">
    <property type="component" value="Chromosome"/>
</dbReference>
<dbReference type="RefSeq" id="WP_260719048.1">
    <property type="nucleotide sequence ID" value="NZ_CP104377.1"/>
</dbReference>
<evidence type="ECO:0000256" key="10">
    <source>
        <dbReference type="ARBA" id="ARBA00049348"/>
    </source>
</evidence>
<keyword evidence="7" id="KW-0010">Activator</keyword>
<evidence type="ECO:0000313" key="14">
    <source>
        <dbReference type="Proteomes" id="UP001058290"/>
    </source>
</evidence>
<evidence type="ECO:0000256" key="5">
    <source>
        <dbReference type="ARBA" id="ARBA00022763"/>
    </source>
</evidence>
<dbReference type="Pfam" id="PF02870">
    <property type="entry name" value="Methyltransf_1N"/>
    <property type="match status" value="1"/>
</dbReference>
<dbReference type="Pfam" id="PF02805">
    <property type="entry name" value="Ada_Zn_binding"/>
    <property type="match status" value="1"/>
</dbReference>
<dbReference type="InterPro" id="IPR008332">
    <property type="entry name" value="MethylG_MeTrfase_N"/>
</dbReference>
<keyword evidence="5" id="KW-0227">DNA damage</keyword>
<keyword evidence="3 13" id="KW-0489">Methyltransferase</keyword>
<keyword evidence="4 13" id="KW-0808">Transferase</keyword>
<gene>
    <name evidence="13" type="primary">ada</name>
    <name evidence="13" type="ORF">N4T19_22520</name>
</gene>
<dbReference type="InterPro" id="IPR004026">
    <property type="entry name" value="Ada_DNA_repair_Zn-bd"/>
</dbReference>
<protein>
    <submittedName>
        <fullName evidence="13">Bifunctional DNA-binding transcriptional regulator/O6-methylguanine-DNA methyltransferase Ada</fullName>
        <ecNumber evidence="13">2.1.1.-</ecNumber>
    </submittedName>
</protein>
<dbReference type="Pfam" id="PF01035">
    <property type="entry name" value="DNA_binding_1"/>
    <property type="match status" value="1"/>
</dbReference>
<dbReference type="InterPro" id="IPR036388">
    <property type="entry name" value="WH-like_DNA-bd_sf"/>
</dbReference>
<dbReference type="InterPro" id="IPR016221">
    <property type="entry name" value="Bifunct_regulatory_prot_Ada"/>
</dbReference>
<evidence type="ECO:0000256" key="4">
    <source>
        <dbReference type="ARBA" id="ARBA00022679"/>
    </source>
</evidence>
<sequence length="390" mass="41360">MKPSVPSTPSATSDTPAARGAAALAASRAQQTLADPRWADVQGRQAAADGRFVYAVRSTGVFCRPSCSSRLAKPENVSFFDTAAQAQAAGYRACKRCQPEAAAKPGHAALMTQLCDWIASAEDEPSLAELAERAGMSPFHLQRVFKAAVGVSPKAYAKAQRRQRLQTALGDAQEAPRVIDAIFDAGFASTAQLYRDSQAVLGMTPRQYRTGGAAQQIRFGVAECSLGPILVAATAQGICAILLGDDADALVQDLQQRFPKAQLAGGDAAFERWMAQVIGFVDEPTRGLALPLDVRGTAFQQQVWQALRLIPVGSTVSYSELARKLGMPQASRAVAGACAANAIAVAIPCHRVVRNDGGLSGYRWGVDRKRALLQHEAELAPQAPRVARHG</sequence>
<evidence type="ECO:0000256" key="7">
    <source>
        <dbReference type="ARBA" id="ARBA00023159"/>
    </source>
</evidence>
<keyword evidence="8" id="KW-0804">Transcription</keyword>
<dbReference type="Gene3D" id="3.40.10.10">
    <property type="entry name" value="DNA Methylphosphotriester Repair Domain"/>
    <property type="match status" value="1"/>
</dbReference>
<dbReference type="SUPFAM" id="SSF53155">
    <property type="entry name" value="Methylated DNA-protein cysteine methyltransferase domain"/>
    <property type="match status" value="1"/>
</dbReference>
<dbReference type="Pfam" id="PF12833">
    <property type="entry name" value="HTH_18"/>
    <property type="match status" value="1"/>
</dbReference>
<name>A0ABY6A2G6_9BURK</name>
<dbReference type="PANTHER" id="PTHR10815:SF14">
    <property type="entry name" value="BIFUNCTIONAL TRANSCRIPTIONAL ACTIVATOR_DNA REPAIR ENZYME ADA"/>
    <property type="match status" value="1"/>
</dbReference>
<feature type="compositionally biased region" description="Polar residues" evidence="11">
    <location>
        <begin position="1"/>
        <end position="15"/>
    </location>
</feature>
<dbReference type="CDD" id="cd06445">
    <property type="entry name" value="ATase"/>
    <property type="match status" value="1"/>
</dbReference>
<dbReference type="PROSITE" id="PS00374">
    <property type="entry name" value="MGMT"/>
    <property type="match status" value="1"/>
</dbReference>
<dbReference type="GO" id="GO:0003677">
    <property type="term" value="F:DNA binding"/>
    <property type="evidence" value="ECO:0007669"/>
    <property type="project" value="UniProtKB-KW"/>
</dbReference>
<evidence type="ECO:0000256" key="2">
    <source>
        <dbReference type="ARBA" id="ARBA00001947"/>
    </source>
</evidence>
<dbReference type="Gene3D" id="3.30.160.70">
    <property type="entry name" value="Methylated DNA-protein cysteine methyltransferase domain"/>
    <property type="match status" value="1"/>
</dbReference>
<dbReference type="EMBL" id="CP104377">
    <property type="protein sequence ID" value="UXC18421.1"/>
    <property type="molecule type" value="Genomic_DNA"/>
</dbReference>
<keyword evidence="6" id="KW-0805">Transcription regulation</keyword>
<dbReference type="SUPFAM" id="SSF57884">
    <property type="entry name" value="Ada DNA repair protein, N-terminal domain (N-Ada 10)"/>
    <property type="match status" value="1"/>
</dbReference>
<proteinExistence type="predicted"/>
<dbReference type="InterPro" id="IPR036217">
    <property type="entry name" value="MethylDNA_cys_MeTrfase_DNAb"/>
</dbReference>
<reference evidence="13" key="1">
    <citation type="submission" date="2022-09" db="EMBL/GenBank/DDBJ databases">
        <title>Bacterial diversity in gut of crayfish and pufferfish.</title>
        <authorList>
            <person name="Huang Y."/>
        </authorList>
    </citation>
    <scope>NUCLEOTIDE SEQUENCE</scope>
    <source>
        <strain evidence="13">PR12</strain>
    </source>
</reference>
<dbReference type="Gene3D" id="1.10.10.10">
    <property type="entry name" value="Winged helix-like DNA-binding domain superfamily/Winged helix DNA-binding domain"/>
    <property type="match status" value="1"/>
</dbReference>
<dbReference type="PIRSF" id="PIRSF000409">
    <property type="entry name" value="Ada"/>
    <property type="match status" value="1"/>
</dbReference>
<dbReference type="InterPro" id="IPR009057">
    <property type="entry name" value="Homeodomain-like_sf"/>
</dbReference>
<accession>A0ABY6A2G6</accession>
<evidence type="ECO:0000259" key="12">
    <source>
        <dbReference type="PROSITE" id="PS01124"/>
    </source>
</evidence>
<evidence type="ECO:0000256" key="8">
    <source>
        <dbReference type="ARBA" id="ARBA00023163"/>
    </source>
</evidence>
<evidence type="ECO:0000256" key="1">
    <source>
        <dbReference type="ARBA" id="ARBA00001286"/>
    </source>
</evidence>
<dbReference type="InterPro" id="IPR035451">
    <property type="entry name" value="Ada-like_dom_sf"/>
</dbReference>
<organism evidence="13 14">
    <name type="scientific">Comamonas squillarum</name>
    <dbReference type="NCBI Taxonomy" id="2977320"/>
    <lineage>
        <taxon>Bacteria</taxon>
        <taxon>Pseudomonadati</taxon>
        <taxon>Pseudomonadota</taxon>
        <taxon>Betaproteobacteria</taxon>
        <taxon>Burkholderiales</taxon>
        <taxon>Comamonadaceae</taxon>
        <taxon>Comamonas</taxon>
    </lineage>
</organism>
<dbReference type="PROSITE" id="PS01124">
    <property type="entry name" value="HTH_ARAC_FAMILY_2"/>
    <property type="match status" value="1"/>
</dbReference>
<dbReference type="SMART" id="SM00342">
    <property type="entry name" value="HTH_ARAC"/>
    <property type="match status" value="1"/>
</dbReference>
<dbReference type="PANTHER" id="PTHR10815">
    <property type="entry name" value="METHYLATED-DNA--PROTEIN-CYSTEINE METHYLTRANSFERASE"/>
    <property type="match status" value="1"/>
</dbReference>
<evidence type="ECO:0000313" key="13">
    <source>
        <dbReference type="EMBL" id="UXC18421.1"/>
    </source>
</evidence>
<dbReference type="GO" id="GO:0008168">
    <property type="term" value="F:methyltransferase activity"/>
    <property type="evidence" value="ECO:0007669"/>
    <property type="project" value="UniProtKB-KW"/>
</dbReference>
<dbReference type="Gene3D" id="1.10.10.60">
    <property type="entry name" value="Homeodomain-like"/>
    <property type="match status" value="1"/>
</dbReference>
<dbReference type="InterPro" id="IPR001497">
    <property type="entry name" value="MethylDNA_cys_MeTrfase_AS"/>
</dbReference>
<dbReference type="SUPFAM" id="SSF46767">
    <property type="entry name" value="Methylated DNA-protein cysteine methyltransferase, C-terminal domain"/>
    <property type="match status" value="1"/>
</dbReference>
<keyword evidence="14" id="KW-1185">Reference proteome</keyword>
<keyword evidence="13" id="KW-0238">DNA-binding</keyword>
<comment type="catalytic activity">
    <reaction evidence="10">
        <text>a 6-O-methyl-2'-deoxyguanosine in DNA + L-cysteinyl-[protein] = S-methyl-L-cysteinyl-[protein] + a 2'-deoxyguanosine in DNA</text>
        <dbReference type="Rhea" id="RHEA:24000"/>
        <dbReference type="Rhea" id="RHEA-COMP:10131"/>
        <dbReference type="Rhea" id="RHEA-COMP:10132"/>
        <dbReference type="Rhea" id="RHEA-COMP:11367"/>
        <dbReference type="Rhea" id="RHEA-COMP:11368"/>
        <dbReference type="ChEBI" id="CHEBI:29950"/>
        <dbReference type="ChEBI" id="CHEBI:82612"/>
        <dbReference type="ChEBI" id="CHEBI:85445"/>
        <dbReference type="ChEBI" id="CHEBI:85448"/>
        <dbReference type="EC" id="2.1.1.63"/>
    </reaction>
</comment>
<keyword evidence="9" id="KW-0234">DNA repair</keyword>
<comment type="cofactor">
    <cofactor evidence="2">
        <name>Zn(2+)</name>
        <dbReference type="ChEBI" id="CHEBI:29105"/>
    </cofactor>
</comment>
<dbReference type="InterPro" id="IPR014048">
    <property type="entry name" value="MethylDNA_cys_MeTrfase_DNA-bd"/>
</dbReference>
<evidence type="ECO:0000256" key="9">
    <source>
        <dbReference type="ARBA" id="ARBA00023204"/>
    </source>
</evidence>
<dbReference type="NCBIfam" id="TIGR00589">
    <property type="entry name" value="ogt"/>
    <property type="match status" value="1"/>
</dbReference>
<comment type="catalytic activity">
    <reaction evidence="1">
        <text>a 4-O-methyl-thymidine in DNA + L-cysteinyl-[protein] = a thymidine in DNA + S-methyl-L-cysteinyl-[protein]</text>
        <dbReference type="Rhea" id="RHEA:53428"/>
        <dbReference type="Rhea" id="RHEA-COMP:10131"/>
        <dbReference type="Rhea" id="RHEA-COMP:10132"/>
        <dbReference type="Rhea" id="RHEA-COMP:13555"/>
        <dbReference type="Rhea" id="RHEA-COMP:13556"/>
        <dbReference type="ChEBI" id="CHEBI:29950"/>
        <dbReference type="ChEBI" id="CHEBI:82612"/>
        <dbReference type="ChEBI" id="CHEBI:137386"/>
        <dbReference type="ChEBI" id="CHEBI:137387"/>
        <dbReference type="EC" id="2.1.1.63"/>
    </reaction>
</comment>